<protein>
    <submittedName>
        <fullName evidence="4">Uncharacterized protein</fullName>
    </submittedName>
</protein>
<dbReference type="OrthoDB" id="1526598at2759"/>
<dbReference type="AlphaFoldDB" id="A0A8B6H330"/>
<dbReference type="Proteomes" id="UP000596742">
    <property type="component" value="Unassembled WGS sequence"/>
</dbReference>
<evidence type="ECO:0000256" key="1">
    <source>
        <dbReference type="ARBA" id="ARBA00022614"/>
    </source>
</evidence>
<dbReference type="EMBL" id="UYJE01009418">
    <property type="protein sequence ID" value="VDI73366.1"/>
    <property type="molecule type" value="Genomic_DNA"/>
</dbReference>
<dbReference type="InterPro" id="IPR001611">
    <property type="entry name" value="Leu-rich_rpt"/>
</dbReference>
<dbReference type="InterPro" id="IPR032675">
    <property type="entry name" value="LRR_dom_sf"/>
</dbReference>
<keyword evidence="1" id="KW-0433">Leucine-rich repeat</keyword>
<evidence type="ECO:0000313" key="5">
    <source>
        <dbReference type="Proteomes" id="UP000596742"/>
    </source>
</evidence>
<proteinExistence type="predicted"/>
<gene>
    <name evidence="4" type="ORF">MGAL_10B035089</name>
</gene>
<feature type="transmembrane region" description="Helical" evidence="3">
    <location>
        <begin position="458"/>
        <end position="478"/>
    </location>
</feature>
<evidence type="ECO:0000256" key="3">
    <source>
        <dbReference type="SAM" id="Phobius"/>
    </source>
</evidence>
<accession>A0A8B6H330</accession>
<dbReference type="SUPFAM" id="SSF52058">
    <property type="entry name" value="L domain-like"/>
    <property type="match status" value="1"/>
</dbReference>
<evidence type="ECO:0000313" key="4">
    <source>
        <dbReference type="EMBL" id="VDI73366.1"/>
    </source>
</evidence>
<comment type="caution">
    <text evidence="4">The sequence shown here is derived from an EMBL/GenBank/DDBJ whole genome shotgun (WGS) entry which is preliminary data.</text>
</comment>
<keyword evidence="5" id="KW-1185">Reference proteome</keyword>
<organism evidence="4 5">
    <name type="scientific">Mytilus galloprovincialis</name>
    <name type="common">Mediterranean mussel</name>
    <dbReference type="NCBI Taxonomy" id="29158"/>
    <lineage>
        <taxon>Eukaryota</taxon>
        <taxon>Metazoa</taxon>
        <taxon>Spiralia</taxon>
        <taxon>Lophotrochozoa</taxon>
        <taxon>Mollusca</taxon>
        <taxon>Bivalvia</taxon>
        <taxon>Autobranchia</taxon>
        <taxon>Pteriomorphia</taxon>
        <taxon>Mytilida</taxon>
        <taxon>Mytiloidea</taxon>
        <taxon>Mytilidae</taxon>
        <taxon>Mytilinae</taxon>
        <taxon>Mytilus</taxon>
    </lineage>
</organism>
<dbReference type="InterPro" id="IPR003591">
    <property type="entry name" value="Leu-rich_rpt_typical-subtyp"/>
</dbReference>
<dbReference type="SMART" id="SM00369">
    <property type="entry name" value="LRR_TYP"/>
    <property type="match status" value="5"/>
</dbReference>
<dbReference type="Gene3D" id="3.80.10.10">
    <property type="entry name" value="Ribonuclease Inhibitor"/>
    <property type="match status" value="2"/>
</dbReference>
<keyword evidence="3" id="KW-0472">Membrane</keyword>
<dbReference type="PROSITE" id="PS51450">
    <property type="entry name" value="LRR"/>
    <property type="match status" value="1"/>
</dbReference>
<reference evidence="4" key="1">
    <citation type="submission" date="2018-11" db="EMBL/GenBank/DDBJ databases">
        <authorList>
            <person name="Alioto T."/>
            <person name="Alioto T."/>
        </authorList>
    </citation>
    <scope>NUCLEOTIDE SEQUENCE</scope>
</reference>
<dbReference type="PANTHER" id="PTHR24366">
    <property type="entry name" value="IG(IMMUNOGLOBULIN) AND LRR(LEUCINE RICH REPEAT) DOMAINS"/>
    <property type="match status" value="1"/>
</dbReference>
<dbReference type="PANTHER" id="PTHR24366:SF171">
    <property type="entry name" value="LEUCINE RICH REPEAT NEURONAL 4"/>
    <property type="match status" value="1"/>
</dbReference>
<sequence>MKKLTPGTFQYLSNIQHLDLSKCRINFISSGAFKNLRYLEFLDLSDNRCLKFTGIVNVTNDLPSTSIRVLRINKIHQTFALNTELLKCHIKNLFNTNIVEIHLDGNRLQKSEPGVLNLLPKTLKKVSIADNQFTFGEYLLDMFSVSVNEVNISYMGMSHYLQDKDEECDAIHSDTSFCDREPHIYRPILNEINKTDFLKTNVDDQFIPIFIPHQLKRFHFRQCKLRYYFPKIFLSNNLLEYIDASFNTFYDWRGPILSLKHLKFLDLSNNFCSNVSKLFFIGAPNLTTLLVQNNLLGFVLPDDHAGETFAALTILETLHLADNRIPSLPVTIFKSQTNLRTLNLSGNMLENINFEIKHMTKLSYIDISNNRLSILEDSFTKQLDDLTKHVRHLTLDMSGNPIKCTCDSIDFIKWLTTTKVVLLNMFQQECRSMKVHLNDSLTVYNQLKKKCSSYTTTIVAVASWVVIFALAIVGGLLYRYRWKIRYLYYMVKSKASGIYQTNARRQRLLISCVHIIC</sequence>
<keyword evidence="3" id="KW-0812">Transmembrane</keyword>
<name>A0A8B6H330_MYTGA</name>
<keyword evidence="2" id="KW-0677">Repeat</keyword>
<evidence type="ECO:0000256" key="2">
    <source>
        <dbReference type="ARBA" id="ARBA00022737"/>
    </source>
</evidence>
<dbReference type="Pfam" id="PF13855">
    <property type="entry name" value="LRR_8"/>
    <property type="match status" value="2"/>
</dbReference>
<keyword evidence="3" id="KW-1133">Transmembrane helix</keyword>